<reference evidence="14 15" key="1">
    <citation type="submission" date="2016-11" db="EMBL/GenBank/DDBJ databases">
        <authorList>
            <person name="Jaros S."/>
            <person name="Januszkiewicz K."/>
            <person name="Wedrychowicz H."/>
        </authorList>
    </citation>
    <scope>NUCLEOTIDE SEQUENCE [LARGE SCALE GENOMIC DNA]</scope>
    <source>
        <strain evidence="14 15">DSM 17477</strain>
    </source>
</reference>
<proteinExistence type="inferred from homology"/>
<dbReference type="SUPFAM" id="SSF55021">
    <property type="entry name" value="ACT-like"/>
    <property type="match status" value="1"/>
</dbReference>
<dbReference type="PANTHER" id="PTHR30182">
    <property type="entry name" value="L-SERINE DEHYDRATASE"/>
    <property type="match status" value="1"/>
</dbReference>
<dbReference type="PANTHER" id="PTHR30182:SF12">
    <property type="entry name" value="L-SERINE DEHYDRATASE, BETA CHAIN-RELATED"/>
    <property type="match status" value="1"/>
</dbReference>
<comment type="similarity">
    <text evidence="3 11 12">Belongs to the iron-sulfur dependent L-serine dehydratase family.</text>
</comment>
<dbReference type="Gene3D" id="3.30.70.260">
    <property type="match status" value="1"/>
</dbReference>
<evidence type="ECO:0000256" key="11">
    <source>
        <dbReference type="PIRNR" id="PIRNR036692"/>
    </source>
</evidence>
<dbReference type="SUPFAM" id="SSF143548">
    <property type="entry name" value="Serine metabolism enzymes domain"/>
    <property type="match status" value="1"/>
</dbReference>
<dbReference type="GO" id="GO:0046872">
    <property type="term" value="F:metal ion binding"/>
    <property type="evidence" value="ECO:0007669"/>
    <property type="project" value="UniProtKB-UniRule"/>
</dbReference>
<keyword evidence="9 11" id="KW-0456">Lyase</keyword>
<dbReference type="PIRSF" id="PIRSF036692">
    <property type="entry name" value="SDH_B"/>
    <property type="match status" value="1"/>
</dbReference>
<keyword evidence="5 11" id="KW-0004">4Fe-4S</keyword>
<evidence type="ECO:0000256" key="8">
    <source>
        <dbReference type="ARBA" id="ARBA00023014"/>
    </source>
</evidence>
<dbReference type="InterPro" id="IPR004643">
    <property type="entry name" value="Fe-S_L-Ser_bsu"/>
</dbReference>
<dbReference type="UniPathway" id="UPA00138"/>
<dbReference type="PROSITE" id="PS51671">
    <property type="entry name" value="ACT"/>
    <property type="match status" value="1"/>
</dbReference>
<keyword evidence="8 11" id="KW-0411">Iron-sulfur</keyword>
<name>A0A1M6IBS3_9FIRM</name>
<keyword evidence="4 11" id="KW-0312">Gluconeogenesis</keyword>
<dbReference type="NCBIfam" id="TIGR00719">
    <property type="entry name" value="sda_beta"/>
    <property type="match status" value="1"/>
</dbReference>
<evidence type="ECO:0000313" key="15">
    <source>
        <dbReference type="Proteomes" id="UP000184052"/>
    </source>
</evidence>
<feature type="domain" description="ACT" evidence="13">
    <location>
        <begin position="150"/>
        <end position="225"/>
    </location>
</feature>
<dbReference type="CDD" id="cd04903">
    <property type="entry name" value="ACT_LSD"/>
    <property type="match status" value="1"/>
</dbReference>
<keyword evidence="6 11" id="KW-0479">Metal-binding</keyword>
<evidence type="ECO:0000256" key="4">
    <source>
        <dbReference type="ARBA" id="ARBA00022432"/>
    </source>
</evidence>
<dbReference type="OrthoDB" id="9813137at2"/>
<dbReference type="InterPro" id="IPR002912">
    <property type="entry name" value="ACT_dom"/>
</dbReference>
<evidence type="ECO:0000259" key="13">
    <source>
        <dbReference type="PROSITE" id="PS51671"/>
    </source>
</evidence>
<organism evidence="14 15">
    <name type="scientific">Dethiosulfatibacter aminovorans DSM 17477</name>
    <dbReference type="NCBI Taxonomy" id="1121476"/>
    <lineage>
        <taxon>Bacteria</taxon>
        <taxon>Bacillati</taxon>
        <taxon>Bacillota</taxon>
        <taxon>Tissierellia</taxon>
        <taxon>Dethiosulfatibacter</taxon>
    </lineage>
</organism>
<dbReference type="Pfam" id="PF03315">
    <property type="entry name" value="SDH_beta"/>
    <property type="match status" value="1"/>
</dbReference>
<evidence type="ECO:0000256" key="5">
    <source>
        <dbReference type="ARBA" id="ARBA00022485"/>
    </source>
</evidence>
<evidence type="ECO:0000256" key="12">
    <source>
        <dbReference type="RuleBase" id="RU366059"/>
    </source>
</evidence>
<accession>A0A1M6IBS3</accession>
<keyword evidence="15" id="KW-1185">Reference proteome</keyword>
<dbReference type="AlphaFoldDB" id="A0A1M6IBS3"/>
<evidence type="ECO:0000256" key="10">
    <source>
        <dbReference type="ARBA" id="ARBA00049406"/>
    </source>
</evidence>
<dbReference type="GO" id="GO:0051539">
    <property type="term" value="F:4 iron, 4 sulfur cluster binding"/>
    <property type="evidence" value="ECO:0007669"/>
    <property type="project" value="UniProtKB-UniRule"/>
</dbReference>
<dbReference type="GO" id="GO:0006094">
    <property type="term" value="P:gluconeogenesis"/>
    <property type="evidence" value="ECO:0007669"/>
    <property type="project" value="UniProtKB-UniRule"/>
</dbReference>
<comment type="pathway">
    <text evidence="2 11">Carbohydrate biosynthesis; gluconeogenesis.</text>
</comment>
<protein>
    <recommendedName>
        <fullName evidence="11">L-serine deaminase</fullName>
    </recommendedName>
</protein>
<evidence type="ECO:0000256" key="3">
    <source>
        <dbReference type="ARBA" id="ARBA00008636"/>
    </source>
</evidence>
<dbReference type="InterPro" id="IPR029009">
    <property type="entry name" value="ASB_dom_sf"/>
</dbReference>
<dbReference type="InterPro" id="IPR005131">
    <property type="entry name" value="Ser_deHydtase_bsu"/>
</dbReference>
<comment type="catalytic activity">
    <reaction evidence="10 11 12">
        <text>L-serine = pyruvate + NH4(+)</text>
        <dbReference type="Rhea" id="RHEA:19169"/>
        <dbReference type="ChEBI" id="CHEBI:15361"/>
        <dbReference type="ChEBI" id="CHEBI:28938"/>
        <dbReference type="ChEBI" id="CHEBI:33384"/>
        <dbReference type="EC" id="4.3.1.17"/>
    </reaction>
</comment>
<evidence type="ECO:0000256" key="9">
    <source>
        <dbReference type="ARBA" id="ARBA00023239"/>
    </source>
</evidence>
<dbReference type="RefSeq" id="WP_073049702.1">
    <property type="nucleotide sequence ID" value="NZ_FQZL01000016.1"/>
</dbReference>
<comment type="cofactor">
    <cofactor evidence="1 12">
        <name>[4Fe-4S] cluster</name>
        <dbReference type="ChEBI" id="CHEBI:49883"/>
    </cofactor>
</comment>
<dbReference type="Pfam" id="PF01842">
    <property type="entry name" value="ACT"/>
    <property type="match status" value="1"/>
</dbReference>
<evidence type="ECO:0000256" key="6">
    <source>
        <dbReference type="ARBA" id="ARBA00022723"/>
    </source>
</evidence>
<dbReference type="InterPro" id="IPR051318">
    <property type="entry name" value="Fe-S_L-Ser"/>
</dbReference>
<dbReference type="STRING" id="1121476.SAMN02745751_02276"/>
<evidence type="ECO:0000256" key="7">
    <source>
        <dbReference type="ARBA" id="ARBA00023004"/>
    </source>
</evidence>
<dbReference type="InterPro" id="IPR045865">
    <property type="entry name" value="ACT-like_dom_sf"/>
</dbReference>
<evidence type="ECO:0000256" key="1">
    <source>
        <dbReference type="ARBA" id="ARBA00001966"/>
    </source>
</evidence>
<gene>
    <name evidence="14" type="ORF">SAMN02745751_02276</name>
</gene>
<evidence type="ECO:0000313" key="14">
    <source>
        <dbReference type="EMBL" id="SHJ31904.1"/>
    </source>
</evidence>
<dbReference type="GO" id="GO:0003941">
    <property type="term" value="F:L-serine ammonia-lyase activity"/>
    <property type="evidence" value="ECO:0007669"/>
    <property type="project" value="UniProtKB-UniRule"/>
</dbReference>
<sequence length="229" mass="24849">MKRINSIFDVLGPVMIGPSSSHTAGAARLGKIARYAAEKDVKSVKIYLHGSFAETAKGHGTEKALAAGILGMEPYDERLRRSLEIADESGVDIEFEAVEIRGAHPNTARFHITRSDGSLVTVTGASIGGGAVMVTEINGFDVEITGEYYTIITKHVDIKGIISKVTTLLARNNVNIGNMKVRRNVNMKEASMIIETDENVDPDVVEEIRSLDEMLSLIVIKPVKEAENV</sequence>
<evidence type="ECO:0000256" key="2">
    <source>
        <dbReference type="ARBA" id="ARBA00004742"/>
    </source>
</evidence>
<dbReference type="EMBL" id="FQZL01000016">
    <property type="protein sequence ID" value="SHJ31904.1"/>
    <property type="molecule type" value="Genomic_DNA"/>
</dbReference>
<keyword evidence="7 11" id="KW-0408">Iron</keyword>
<dbReference type="Proteomes" id="UP000184052">
    <property type="component" value="Unassembled WGS sequence"/>
</dbReference>
<dbReference type="Gene3D" id="3.30.1330.90">
    <property type="entry name" value="D-3-phosphoglycerate dehydrogenase, domain 3"/>
    <property type="match status" value="1"/>
</dbReference>